<feature type="compositionally biased region" description="Polar residues" evidence="1">
    <location>
        <begin position="81"/>
        <end position="94"/>
    </location>
</feature>
<protein>
    <submittedName>
        <fullName evidence="2">Uncharacterized protein</fullName>
    </submittedName>
</protein>
<reference evidence="2" key="1">
    <citation type="submission" date="2021-11" db="EMBL/GenBank/DDBJ databases">
        <authorList>
            <person name="Schell T."/>
        </authorList>
    </citation>
    <scope>NUCLEOTIDE SEQUENCE</scope>
    <source>
        <strain evidence="2">M5</strain>
    </source>
</reference>
<accession>A0A8J2WGI3</accession>
<dbReference type="AlphaFoldDB" id="A0A8J2WGI3"/>
<feature type="compositionally biased region" description="Polar residues" evidence="1">
    <location>
        <begin position="174"/>
        <end position="185"/>
    </location>
</feature>
<name>A0A8J2WGI3_9CRUS</name>
<dbReference type="Proteomes" id="UP000789390">
    <property type="component" value="Unassembled WGS sequence"/>
</dbReference>
<organism evidence="2 3">
    <name type="scientific">Daphnia galeata</name>
    <dbReference type="NCBI Taxonomy" id="27404"/>
    <lineage>
        <taxon>Eukaryota</taxon>
        <taxon>Metazoa</taxon>
        <taxon>Ecdysozoa</taxon>
        <taxon>Arthropoda</taxon>
        <taxon>Crustacea</taxon>
        <taxon>Branchiopoda</taxon>
        <taxon>Diplostraca</taxon>
        <taxon>Cladocera</taxon>
        <taxon>Anomopoda</taxon>
        <taxon>Daphniidae</taxon>
        <taxon>Daphnia</taxon>
    </lineage>
</organism>
<proteinExistence type="predicted"/>
<sequence>MLADDDWLEKFIEDYKVKLAQEKLELFSDRTKRKEMSPDDDVAQQQNSSTPPTTSYDTCEVTVLPKSVEFDQNKEITFTKQCSDLTSDADQNNAVERKKKQEEYRRILDQQLAEHKQRKQEELQRQKLLEADDFEMTSNLNTDRRSPLSIRSPSPPIKSHYRKSVQVRVPSRPLTATNDNQQRLSDLTELRQLYSNR</sequence>
<comment type="caution">
    <text evidence="2">The sequence shown here is derived from an EMBL/GenBank/DDBJ whole genome shotgun (WGS) entry which is preliminary data.</text>
</comment>
<feature type="compositionally biased region" description="Basic and acidic residues" evidence="1">
    <location>
        <begin position="95"/>
        <end position="130"/>
    </location>
</feature>
<evidence type="ECO:0000313" key="3">
    <source>
        <dbReference type="Proteomes" id="UP000789390"/>
    </source>
</evidence>
<gene>
    <name evidence="2" type="ORF">DGAL_LOCUS9578</name>
</gene>
<feature type="region of interest" description="Disordered" evidence="1">
    <location>
        <begin position="81"/>
        <end position="197"/>
    </location>
</feature>
<feature type="compositionally biased region" description="Polar residues" evidence="1">
    <location>
        <begin position="43"/>
        <end position="57"/>
    </location>
</feature>
<feature type="compositionally biased region" description="Basic and acidic residues" evidence="1">
    <location>
        <begin position="28"/>
        <end position="37"/>
    </location>
</feature>
<dbReference type="EMBL" id="CAKKLH010000223">
    <property type="protein sequence ID" value="CAH0106423.1"/>
    <property type="molecule type" value="Genomic_DNA"/>
</dbReference>
<evidence type="ECO:0000256" key="1">
    <source>
        <dbReference type="SAM" id="MobiDB-lite"/>
    </source>
</evidence>
<dbReference type="OrthoDB" id="6351800at2759"/>
<keyword evidence="3" id="KW-1185">Reference proteome</keyword>
<evidence type="ECO:0000313" key="2">
    <source>
        <dbReference type="EMBL" id="CAH0106423.1"/>
    </source>
</evidence>
<feature type="region of interest" description="Disordered" evidence="1">
    <location>
        <begin position="28"/>
        <end position="58"/>
    </location>
</feature>